<name>A0A9W4HQE9_PENOL</name>
<feature type="compositionally biased region" description="Basic and acidic residues" evidence="1">
    <location>
        <begin position="1070"/>
        <end position="1083"/>
    </location>
</feature>
<dbReference type="Proteomes" id="UP001153618">
    <property type="component" value="Unassembled WGS sequence"/>
</dbReference>
<gene>
    <name evidence="2" type="ORF">POLS_LOCUS5204</name>
</gene>
<protein>
    <submittedName>
        <fullName evidence="2">Uncharacterized protein</fullName>
    </submittedName>
</protein>
<dbReference type="EMBL" id="CAJVOS010000027">
    <property type="protein sequence ID" value="CAG8120048.1"/>
    <property type="molecule type" value="Genomic_DNA"/>
</dbReference>
<comment type="caution">
    <text evidence="2">The sequence shown here is derived from an EMBL/GenBank/DDBJ whole genome shotgun (WGS) entry which is preliminary data.</text>
</comment>
<dbReference type="OrthoDB" id="4363471at2759"/>
<dbReference type="AlphaFoldDB" id="A0A9W4HQE9"/>
<reference evidence="2" key="1">
    <citation type="submission" date="2021-07" db="EMBL/GenBank/DDBJ databases">
        <authorList>
            <person name="Branca A.L. A."/>
        </authorList>
    </citation>
    <scope>NUCLEOTIDE SEQUENCE</scope>
</reference>
<feature type="region of interest" description="Disordered" evidence="1">
    <location>
        <begin position="1054"/>
        <end position="1083"/>
    </location>
</feature>
<sequence length="1083" mass="122462">MYCLGSRQREIFCVQLSSFPFTPTSEDCNFHYLPTSIYHTLSSICICFSRVSLLSQKDMPPGSRFKRKLDQGPKYKEERDTKKKQRAYCRDCGAFEESDHACYPICRRCSLRFIAGTGCDPMAYCGLFPCCGCCEPHAPSPESHLESPIDGVDYPVLKVLRQCSHTATHTDQEPPSQVLCPDLQAIMAQLCDFLLSDRPLEIKLDRQPYRAIFEAFRSQDSFIELAYSTVLPEIKALQGKLVTVDTLHTIRQQQLKQRDIWDQPHGGYLDFVTDLRSRTYWRPYIGQASVPKFQISAHHKNIQAGHQDSLHYWIIARGEQRVANFIRLWAIPFPPNALGLVKEAFENFLETVMCRAFHSLPPSALEELFGPCLDDEGRYSGMGLNVVSPLYQGKLGIPGLRAIIQQCDNLPDPDIWAWSALRKVNRKQQSKWSPSARHSFTKKDYYNILREATSGSLIGNHPFDINQCLPPEADLIPWGELDPKEPQDTGCWFKTTISNLQEQMTVLSTSEEDTPLDTSTPNEFIRPVGTSDVPIGIVFGCVPSHEYTTHHGSGSPVLHHLPWGLKESEFDESNSLIWSYNLQKFTLIPGGFQSRPPNLPMIRFLRTATKKLILGSKLRIIIMSGKEVEPVVLPDDNLISGHITLMLDDVECQAWVEHDGARILRLFVRSPSPLSELWASNGRMACQITRVFRLVSGLTSVKIHPAFFESTLVVTLIIRGWYDEKIGQITPVSPEDLDPLLRLWLAEKGFTGEKDLQCLTEAAGGSLRLGIQIICASHPNKAHRSKTAGLGVLPSANTNDCDHWPDEIFHRVQALFKEKAPLLFMNSERGQSTNEERNQATEDSSIARGIGLEPLFRKAQKTPGIPDYLTQFDEARTYIDGFQTNADASTTLDDNQSESIRLMLGSKHQGYRGKRAVGYYQFTIRHIGFSITTKLPPEGGFWIKAELSPIGKRHPRVWATEATLEDPGSRLAIRVGIRDSDDREIGFEYPSSDSWQACYKANRLVDELNGDSYLEISKRPRRHLFVDGRHKGLLKRYPGLKKYVGGAFNGHDGNLVRDTRYQRPRTSKSRRSDEKREGMKVSE</sequence>
<organism evidence="2 3">
    <name type="scientific">Penicillium olsonii</name>
    <dbReference type="NCBI Taxonomy" id="99116"/>
    <lineage>
        <taxon>Eukaryota</taxon>
        <taxon>Fungi</taxon>
        <taxon>Dikarya</taxon>
        <taxon>Ascomycota</taxon>
        <taxon>Pezizomycotina</taxon>
        <taxon>Eurotiomycetes</taxon>
        <taxon>Eurotiomycetidae</taxon>
        <taxon>Eurotiales</taxon>
        <taxon>Aspergillaceae</taxon>
        <taxon>Penicillium</taxon>
    </lineage>
</organism>
<accession>A0A9W4HQE9</accession>
<keyword evidence="3" id="KW-1185">Reference proteome</keyword>
<evidence type="ECO:0000313" key="2">
    <source>
        <dbReference type="EMBL" id="CAG8120048.1"/>
    </source>
</evidence>
<proteinExistence type="predicted"/>
<evidence type="ECO:0000256" key="1">
    <source>
        <dbReference type="SAM" id="MobiDB-lite"/>
    </source>
</evidence>
<evidence type="ECO:0000313" key="3">
    <source>
        <dbReference type="Proteomes" id="UP001153618"/>
    </source>
</evidence>